<reference evidence="1" key="2">
    <citation type="submission" date="2016-05" db="EMBL/GenBank/DDBJ databases">
        <authorList>
            <person name="Lavstsen T."/>
            <person name="Jespersen J.S."/>
        </authorList>
    </citation>
    <scope>NUCLEOTIDE SEQUENCE [LARGE SCALE GENOMIC DNA]</scope>
</reference>
<dbReference type="EMBL" id="FLQV01002839">
    <property type="protein sequence ID" value="SBT01880.1"/>
    <property type="molecule type" value="Genomic_DNA"/>
</dbReference>
<protein>
    <submittedName>
        <fullName evidence="1">PIR Superfamily Protein</fullName>
    </submittedName>
</protein>
<reference evidence="3 4" key="1">
    <citation type="submission" date="2016-05" db="EMBL/GenBank/DDBJ databases">
        <authorList>
            <person name="Naeem Raeece"/>
        </authorList>
    </citation>
    <scope>NUCLEOTIDE SEQUENCE [LARGE SCALE GENOMIC DNA]</scope>
</reference>
<evidence type="ECO:0000313" key="2">
    <source>
        <dbReference type="EMBL" id="SBT01880.1"/>
    </source>
</evidence>
<organism evidence="1 4">
    <name type="scientific">Plasmodium ovale curtisi</name>
    <dbReference type="NCBI Taxonomy" id="864141"/>
    <lineage>
        <taxon>Eukaryota</taxon>
        <taxon>Sar</taxon>
        <taxon>Alveolata</taxon>
        <taxon>Apicomplexa</taxon>
        <taxon>Aconoidasida</taxon>
        <taxon>Haemosporida</taxon>
        <taxon>Plasmodiidae</taxon>
        <taxon>Plasmodium</taxon>
        <taxon>Plasmodium (Plasmodium)</taxon>
    </lineage>
</organism>
<gene>
    <name evidence="2" type="ORF">POVCU1_070460</name>
    <name evidence="1" type="ORF">POVCU2_0060340</name>
</gene>
<name>A0A1A8WGD8_PLAOA</name>
<proteinExistence type="predicted"/>
<dbReference type="AlphaFoldDB" id="A0A1A8WGD8"/>
<dbReference type="Proteomes" id="UP000078546">
    <property type="component" value="Unassembled WGS sequence"/>
</dbReference>
<evidence type="ECO:0000313" key="3">
    <source>
        <dbReference type="Proteomes" id="UP000078546"/>
    </source>
</evidence>
<dbReference type="EMBL" id="FLQU01000912">
    <property type="protein sequence ID" value="SBS90258.1"/>
    <property type="molecule type" value="Genomic_DNA"/>
</dbReference>
<accession>A0A1A8WGD8</accession>
<evidence type="ECO:0000313" key="4">
    <source>
        <dbReference type="Proteomes" id="UP000078560"/>
    </source>
</evidence>
<sequence>MGTATHEEYAIISSILGNNLGYIQTCSDFLKYSDNLKQDEFLLKDHVPCEYFNIWFKKQLKNISYNIYDVSQFYNIWNSHHQSKQFVSDLCNGKINYIDDDLFKNFQFLHNLYYNLNIYQSISEKHDELSYCNSATIYRESYKT</sequence>
<dbReference type="Proteomes" id="UP000078560">
    <property type="component" value="Unassembled WGS sequence"/>
</dbReference>
<evidence type="ECO:0000313" key="1">
    <source>
        <dbReference type="EMBL" id="SBS90258.1"/>
    </source>
</evidence>